<dbReference type="Proteomes" id="UP000198820">
    <property type="component" value="Unassembled WGS sequence"/>
</dbReference>
<dbReference type="Gene3D" id="2.160.20.120">
    <property type="match status" value="1"/>
</dbReference>
<dbReference type="InterPro" id="IPR021255">
    <property type="entry name" value="DUF2807"/>
</dbReference>
<evidence type="ECO:0000313" key="2">
    <source>
        <dbReference type="EMBL" id="SEA65446.1"/>
    </source>
</evidence>
<keyword evidence="3" id="KW-1185">Reference proteome</keyword>
<feature type="domain" description="Putative auto-transporter adhesin head GIN" evidence="1">
    <location>
        <begin position="42"/>
        <end position="231"/>
    </location>
</feature>
<organism evidence="2 3">
    <name type="scientific">Psychroflexus halocasei</name>
    <dbReference type="NCBI Taxonomy" id="908615"/>
    <lineage>
        <taxon>Bacteria</taxon>
        <taxon>Pseudomonadati</taxon>
        <taxon>Bacteroidota</taxon>
        <taxon>Flavobacteriia</taxon>
        <taxon>Flavobacteriales</taxon>
        <taxon>Flavobacteriaceae</taxon>
        <taxon>Psychroflexus</taxon>
    </lineage>
</organism>
<dbReference type="RefSeq" id="WP_093244901.1">
    <property type="nucleotide sequence ID" value="NZ_FNQF01000009.1"/>
</dbReference>
<gene>
    <name evidence="2" type="ORF">SAMN05421540_10939</name>
</gene>
<dbReference type="Pfam" id="PF10988">
    <property type="entry name" value="DUF2807"/>
    <property type="match status" value="1"/>
</dbReference>
<sequence length="249" mass="28516">MRNIFFYIFIITLFSCDIEDAKDCLRSHSEKETYEQTIIAIEEVIVRRDIQLSVKQSTENKLEIITDQKSFENLNIEFNNQTLELSLDNVCPFGNSEPFAEIVLHVTDIRQIRNSSQYTIQSLGQLNFPFLRLISESYNDNDALNSGDFKMDIDVNNFGIVSSGISDFYITGKTNKMSLGFYDGSGAFYGENLQAQEVDIFYRSSRNSQLNVQQKAVGEIRSTGSIYFQQTPNNLAIECFYTGCWFVTD</sequence>
<dbReference type="EMBL" id="FNQF01000009">
    <property type="protein sequence ID" value="SEA65446.1"/>
    <property type="molecule type" value="Genomic_DNA"/>
</dbReference>
<reference evidence="2 3" key="1">
    <citation type="submission" date="2016-10" db="EMBL/GenBank/DDBJ databases">
        <authorList>
            <person name="de Groot N.N."/>
        </authorList>
    </citation>
    <scope>NUCLEOTIDE SEQUENCE [LARGE SCALE GENOMIC DNA]</scope>
    <source>
        <strain evidence="2 3">DSM 23581</strain>
    </source>
</reference>
<evidence type="ECO:0000313" key="3">
    <source>
        <dbReference type="Proteomes" id="UP000198820"/>
    </source>
</evidence>
<dbReference type="PROSITE" id="PS51257">
    <property type="entry name" value="PROKAR_LIPOPROTEIN"/>
    <property type="match status" value="1"/>
</dbReference>
<proteinExistence type="predicted"/>
<dbReference type="AlphaFoldDB" id="A0A1H4CYX5"/>
<name>A0A1H4CYX5_9FLAO</name>
<dbReference type="STRING" id="908615.SAMN05421540_10939"/>
<evidence type="ECO:0000259" key="1">
    <source>
        <dbReference type="Pfam" id="PF10988"/>
    </source>
</evidence>
<protein>
    <submittedName>
        <fullName evidence="2">Putative auto-transporter adhesin, head GIN domain</fullName>
    </submittedName>
</protein>
<accession>A0A1H4CYX5</accession>